<dbReference type="InterPro" id="IPR025161">
    <property type="entry name" value="IS402-like_dom"/>
</dbReference>
<sequence>MREVINAIFYVVKTGCSWRSLPHDLPCWQTVYGYFNRWGRDGSWEAINCFLVKKARARAGRQARPTAGCLDSQSIKTTACGGRHRGYDAGKQIKGRKRFILTDSQGLLLAVWVCAASVSEKMGVKCLLRYLRRSFVLKELCSQMKLVWVDGGYRGDDLRRFAEKLWGWCWQVVLRTDEAKGFKVLPRRWVVERTFAWMLHARRLSKDYEKNRINSLSMVYLAMISVMIRRY</sequence>
<accession>A0ABP8L8H3</accession>
<evidence type="ECO:0000313" key="3">
    <source>
        <dbReference type="EMBL" id="GAA4424821.1"/>
    </source>
</evidence>
<name>A0ABP8L8H3_9BACT</name>
<comment type="caution">
    <text evidence="3">The sequence shown here is derived from an EMBL/GenBank/DDBJ whole genome shotgun (WGS) entry which is preliminary data.</text>
</comment>
<feature type="domain" description="Insertion element IS402-like" evidence="2">
    <location>
        <begin position="1"/>
        <end position="47"/>
    </location>
</feature>
<dbReference type="PANTHER" id="PTHR30007">
    <property type="entry name" value="PHP DOMAIN PROTEIN"/>
    <property type="match status" value="1"/>
</dbReference>
<dbReference type="Proteomes" id="UP001500552">
    <property type="component" value="Unassembled WGS sequence"/>
</dbReference>
<keyword evidence="4" id="KW-1185">Reference proteome</keyword>
<feature type="domain" description="Transposase IS4-like" evidence="1">
    <location>
        <begin position="65"/>
        <end position="226"/>
    </location>
</feature>
<dbReference type="EMBL" id="BAABHC010000002">
    <property type="protein sequence ID" value="GAA4424821.1"/>
    <property type="molecule type" value="Genomic_DNA"/>
</dbReference>
<proteinExistence type="predicted"/>
<dbReference type="PANTHER" id="PTHR30007:SF0">
    <property type="entry name" value="TRANSPOSASE"/>
    <property type="match status" value="1"/>
</dbReference>
<protein>
    <submittedName>
        <fullName evidence="3">IS5-like element ISMac15 family transposase</fullName>
    </submittedName>
</protein>
<reference evidence="4" key="1">
    <citation type="journal article" date="2019" name="Int. J. Syst. Evol. Microbiol.">
        <title>The Global Catalogue of Microorganisms (GCM) 10K type strain sequencing project: providing services to taxonomists for standard genome sequencing and annotation.</title>
        <authorList>
            <consortium name="The Broad Institute Genomics Platform"/>
            <consortium name="The Broad Institute Genome Sequencing Center for Infectious Disease"/>
            <person name="Wu L."/>
            <person name="Ma J."/>
        </authorList>
    </citation>
    <scope>NUCLEOTIDE SEQUENCE [LARGE SCALE GENOMIC DNA]</scope>
    <source>
        <strain evidence="4">JCM 17926</strain>
    </source>
</reference>
<dbReference type="InterPro" id="IPR002559">
    <property type="entry name" value="Transposase_11"/>
</dbReference>
<organism evidence="3 4">
    <name type="scientific">Pontibacter saemangeumensis</name>
    <dbReference type="NCBI Taxonomy" id="1084525"/>
    <lineage>
        <taxon>Bacteria</taxon>
        <taxon>Pseudomonadati</taxon>
        <taxon>Bacteroidota</taxon>
        <taxon>Cytophagia</taxon>
        <taxon>Cytophagales</taxon>
        <taxon>Hymenobacteraceae</taxon>
        <taxon>Pontibacter</taxon>
    </lineage>
</organism>
<evidence type="ECO:0000259" key="2">
    <source>
        <dbReference type="Pfam" id="PF13340"/>
    </source>
</evidence>
<dbReference type="Pfam" id="PF13340">
    <property type="entry name" value="DUF4096"/>
    <property type="match status" value="1"/>
</dbReference>
<evidence type="ECO:0000313" key="4">
    <source>
        <dbReference type="Proteomes" id="UP001500552"/>
    </source>
</evidence>
<dbReference type="Pfam" id="PF01609">
    <property type="entry name" value="DDE_Tnp_1"/>
    <property type="match status" value="1"/>
</dbReference>
<dbReference type="NCBIfam" id="NF033580">
    <property type="entry name" value="transpos_IS5_3"/>
    <property type="match status" value="1"/>
</dbReference>
<evidence type="ECO:0000259" key="1">
    <source>
        <dbReference type="Pfam" id="PF01609"/>
    </source>
</evidence>
<gene>
    <name evidence="3" type="ORF">GCM10023188_05070</name>
</gene>